<gene>
    <name evidence="8" type="ORF">LCGC14_2928800</name>
</gene>
<dbReference type="HAMAP" id="MF_00607">
    <property type="entry name" value="16SrRNA_methyltr_A"/>
    <property type="match status" value="1"/>
</dbReference>
<dbReference type="GO" id="GO:0003723">
    <property type="term" value="F:RNA binding"/>
    <property type="evidence" value="ECO:0007669"/>
    <property type="project" value="UniProtKB-KW"/>
</dbReference>
<sequence>MPEGSSQNQTLSFLIRRFKEAGIRPYTRFGQNFLIDLNLQRVLLGAAELGPDDVVLEVGTGTGSLTVLMAQDAAAVVTVEIDRQLFQLAGEELHELNNVTMLQLDALKNKNRLNQAMLDAVAEQLNAAPGRRLKLVSNLPYNVATPILSNLIALDDPPRAMIVTIQKELADRIVAEPRCKDYSALSIWMQSQCRIEIVRILPPTVFWPRPKVTSAIIRVTLDDQLRARIPDRVFFHKFVRAMFFHRRKFLRNELLSAFKKRLQKPQVDAIFAEMRIKGTAR</sequence>
<dbReference type="SUPFAM" id="SSF53335">
    <property type="entry name" value="S-adenosyl-L-methionine-dependent methyltransferases"/>
    <property type="match status" value="1"/>
</dbReference>
<dbReference type="CDD" id="cd02440">
    <property type="entry name" value="AdoMet_MTases"/>
    <property type="match status" value="1"/>
</dbReference>
<evidence type="ECO:0000256" key="6">
    <source>
        <dbReference type="ARBA" id="ARBA00022884"/>
    </source>
</evidence>
<dbReference type="InterPro" id="IPR020596">
    <property type="entry name" value="rRNA_Ade_Mease_Trfase_CS"/>
</dbReference>
<proteinExistence type="inferred from homology"/>
<dbReference type="EMBL" id="LAZR01058405">
    <property type="protein sequence ID" value="KKK69962.1"/>
    <property type="molecule type" value="Genomic_DNA"/>
</dbReference>
<evidence type="ECO:0000256" key="2">
    <source>
        <dbReference type="ARBA" id="ARBA00022552"/>
    </source>
</evidence>
<keyword evidence="4" id="KW-0808">Transferase</keyword>
<keyword evidence="3" id="KW-0489">Methyltransferase</keyword>
<accession>A0A0F8XLM2</accession>
<dbReference type="NCBIfam" id="TIGR00755">
    <property type="entry name" value="ksgA"/>
    <property type="match status" value="1"/>
</dbReference>
<dbReference type="AlphaFoldDB" id="A0A0F8XLM2"/>
<dbReference type="PROSITE" id="PS01131">
    <property type="entry name" value="RRNA_A_DIMETH"/>
    <property type="match status" value="1"/>
</dbReference>
<dbReference type="InterPro" id="IPR011530">
    <property type="entry name" value="rRNA_adenine_dimethylase"/>
</dbReference>
<keyword evidence="2" id="KW-0698">rRNA processing</keyword>
<keyword evidence="1" id="KW-0963">Cytoplasm</keyword>
<evidence type="ECO:0000313" key="8">
    <source>
        <dbReference type="EMBL" id="KKK69962.1"/>
    </source>
</evidence>
<dbReference type="GO" id="GO:0000179">
    <property type="term" value="F:rRNA (adenine-N6,N6-)-dimethyltransferase activity"/>
    <property type="evidence" value="ECO:0007669"/>
    <property type="project" value="InterPro"/>
</dbReference>
<dbReference type="SMART" id="SM00650">
    <property type="entry name" value="rADc"/>
    <property type="match status" value="1"/>
</dbReference>
<evidence type="ECO:0000256" key="3">
    <source>
        <dbReference type="ARBA" id="ARBA00022603"/>
    </source>
</evidence>
<organism evidence="8">
    <name type="scientific">marine sediment metagenome</name>
    <dbReference type="NCBI Taxonomy" id="412755"/>
    <lineage>
        <taxon>unclassified sequences</taxon>
        <taxon>metagenomes</taxon>
        <taxon>ecological metagenomes</taxon>
    </lineage>
</organism>
<evidence type="ECO:0000256" key="4">
    <source>
        <dbReference type="ARBA" id="ARBA00022679"/>
    </source>
</evidence>
<evidence type="ECO:0000256" key="5">
    <source>
        <dbReference type="ARBA" id="ARBA00022691"/>
    </source>
</evidence>
<evidence type="ECO:0000259" key="7">
    <source>
        <dbReference type="SMART" id="SM00650"/>
    </source>
</evidence>
<dbReference type="InterPro" id="IPR023165">
    <property type="entry name" value="rRNA_Ade_diMease-like_C"/>
</dbReference>
<dbReference type="InterPro" id="IPR020598">
    <property type="entry name" value="rRNA_Ade_methylase_Trfase_N"/>
</dbReference>
<protein>
    <recommendedName>
        <fullName evidence="7">Ribosomal RNA adenine methylase transferase N-terminal domain-containing protein</fullName>
    </recommendedName>
</protein>
<reference evidence="8" key="1">
    <citation type="journal article" date="2015" name="Nature">
        <title>Complex archaea that bridge the gap between prokaryotes and eukaryotes.</title>
        <authorList>
            <person name="Spang A."/>
            <person name="Saw J.H."/>
            <person name="Jorgensen S.L."/>
            <person name="Zaremba-Niedzwiedzka K."/>
            <person name="Martijn J."/>
            <person name="Lind A.E."/>
            <person name="van Eijk R."/>
            <person name="Schleper C."/>
            <person name="Guy L."/>
            <person name="Ettema T.J."/>
        </authorList>
    </citation>
    <scope>NUCLEOTIDE SEQUENCE</scope>
</reference>
<dbReference type="InterPro" id="IPR001737">
    <property type="entry name" value="KsgA/Erm"/>
</dbReference>
<dbReference type="PANTHER" id="PTHR11727:SF7">
    <property type="entry name" value="DIMETHYLADENOSINE TRANSFERASE-RELATED"/>
    <property type="match status" value="1"/>
</dbReference>
<keyword evidence="6" id="KW-0694">RNA-binding</keyword>
<keyword evidence="5" id="KW-0949">S-adenosyl-L-methionine</keyword>
<feature type="non-terminal residue" evidence="8">
    <location>
        <position position="281"/>
    </location>
</feature>
<name>A0A0F8XLM2_9ZZZZ</name>
<dbReference type="GO" id="GO:0005829">
    <property type="term" value="C:cytosol"/>
    <property type="evidence" value="ECO:0007669"/>
    <property type="project" value="TreeGrafter"/>
</dbReference>
<dbReference type="Gene3D" id="3.40.50.150">
    <property type="entry name" value="Vaccinia Virus protein VP39"/>
    <property type="match status" value="1"/>
</dbReference>
<dbReference type="PROSITE" id="PS51689">
    <property type="entry name" value="SAM_RNA_A_N6_MT"/>
    <property type="match status" value="1"/>
</dbReference>
<comment type="caution">
    <text evidence="8">The sequence shown here is derived from an EMBL/GenBank/DDBJ whole genome shotgun (WGS) entry which is preliminary data.</text>
</comment>
<dbReference type="InterPro" id="IPR029063">
    <property type="entry name" value="SAM-dependent_MTases_sf"/>
</dbReference>
<feature type="domain" description="Ribosomal RNA adenine methylase transferase N-terminal" evidence="7">
    <location>
        <begin position="39"/>
        <end position="223"/>
    </location>
</feature>
<dbReference type="PANTHER" id="PTHR11727">
    <property type="entry name" value="DIMETHYLADENOSINE TRANSFERASE"/>
    <property type="match status" value="1"/>
</dbReference>
<dbReference type="Gene3D" id="1.10.8.100">
    <property type="entry name" value="Ribosomal RNA adenine dimethylase-like, domain 2"/>
    <property type="match status" value="1"/>
</dbReference>
<dbReference type="Pfam" id="PF00398">
    <property type="entry name" value="RrnaAD"/>
    <property type="match status" value="1"/>
</dbReference>
<evidence type="ECO:0000256" key="1">
    <source>
        <dbReference type="ARBA" id="ARBA00022490"/>
    </source>
</evidence>